<dbReference type="PANTHER" id="PTHR46173">
    <property type="entry name" value="CCA TRNA NUCLEOTIDYLTRANSFERASE 1, MITOCHONDRIAL"/>
    <property type="match status" value="1"/>
</dbReference>
<keyword evidence="5" id="KW-0479">Metal-binding</keyword>
<sequence>MMRICADWLANPATQAVCAALEAGGAQALFVGGCVRNTLMGVAVSDIDISTDARPERVMWLAEAAGIKAVPTGIDHGTVTLVQDGIPHEVTTFRRDVETDGRRAVIAFADRVEEDAARRDFTMNAIYARSDGTVLDPLGGLPDLQARRVRFIGEARDRIREDYLRSLRYFRFHAWYGDDAAGFDPDALAAIAENLDGLAKLSRERVGAELLKLLAAPDPAPSVAAMRSTGALGQLLPGADDRALAPLVHLEGQAGAAPDGLRRLAVLGGVDVAESLRLSRAQAKRFDQMREGASSLLSPAELGYRLKLPDARDALLLRQAWNEQPWAEAANDQLATGAGARFPVTARDLMPAYRGAALGARLAELEGQWIASGFTLDKAALLSGNS</sequence>
<evidence type="ECO:0000256" key="8">
    <source>
        <dbReference type="RuleBase" id="RU003953"/>
    </source>
</evidence>
<evidence type="ECO:0000313" key="11">
    <source>
        <dbReference type="EMBL" id="GHG82860.1"/>
    </source>
</evidence>
<gene>
    <name evidence="11" type="ORF">GCM10010961_07720</name>
</gene>
<dbReference type="CDD" id="cd05398">
    <property type="entry name" value="NT_ClassII-CCAase"/>
    <property type="match status" value="1"/>
</dbReference>
<keyword evidence="8" id="KW-0694">RNA-binding</keyword>
<keyword evidence="6" id="KW-0547">Nucleotide-binding</keyword>
<dbReference type="Gene3D" id="3.30.460.10">
    <property type="entry name" value="Beta Polymerase, domain 2"/>
    <property type="match status" value="1"/>
</dbReference>
<dbReference type="Proteomes" id="UP000611500">
    <property type="component" value="Unassembled WGS sequence"/>
</dbReference>
<dbReference type="GO" id="GO:0000049">
    <property type="term" value="F:tRNA binding"/>
    <property type="evidence" value="ECO:0007669"/>
    <property type="project" value="TreeGrafter"/>
</dbReference>
<evidence type="ECO:0000256" key="2">
    <source>
        <dbReference type="ARBA" id="ARBA00022679"/>
    </source>
</evidence>
<dbReference type="Pfam" id="PF12627">
    <property type="entry name" value="PolyA_pol_RNAbd"/>
    <property type="match status" value="1"/>
</dbReference>
<dbReference type="EMBL" id="BNAP01000002">
    <property type="protein sequence ID" value="GHG82860.1"/>
    <property type="molecule type" value="Genomic_DNA"/>
</dbReference>
<dbReference type="RefSeq" id="WP_028092730.1">
    <property type="nucleotide sequence ID" value="NZ_BNAP01000002.1"/>
</dbReference>
<evidence type="ECO:0000256" key="6">
    <source>
        <dbReference type="ARBA" id="ARBA00022741"/>
    </source>
</evidence>
<comment type="similarity">
    <text evidence="8">Belongs to the tRNA nucleotidyltransferase/poly(A) polymerase family.</text>
</comment>
<comment type="caution">
    <text evidence="11">The sequence shown here is derived from an EMBL/GenBank/DDBJ whole genome shotgun (WGS) entry which is preliminary data.</text>
</comment>
<keyword evidence="3" id="KW-0819">tRNA processing</keyword>
<evidence type="ECO:0000256" key="5">
    <source>
        <dbReference type="ARBA" id="ARBA00022723"/>
    </source>
</evidence>
<evidence type="ECO:0000313" key="12">
    <source>
        <dbReference type="Proteomes" id="UP000611500"/>
    </source>
</evidence>
<comment type="cofactor">
    <cofactor evidence="1">
        <name>Mg(2+)</name>
        <dbReference type="ChEBI" id="CHEBI:18420"/>
    </cofactor>
</comment>
<feature type="domain" description="Poly A polymerase head" evidence="9">
    <location>
        <begin position="30"/>
        <end position="150"/>
    </location>
</feature>
<protein>
    <submittedName>
        <fullName evidence="11">Poly(A) polymerase</fullName>
    </submittedName>
</protein>
<dbReference type="GO" id="GO:0016779">
    <property type="term" value="F:nucleotidyltransferase activity"/>
    <property type="evidence" value="ECO:0007669"/>
    <property type="project" value="UniProtKB-KW"/>
</dbReference>
<dbReference type="PANTHER" id="PTHR46173:SF1">
    <property type="entry name" value="CCA TRNA NUCLEOTIDYLTRANSFERASE 1, MITOCHONDRIAL"/>
    <property type="match status" value="1"/>
</dbReference>
<dbReference type="InterPro" id="IPR002646">
    <property type="entry name" value="PolA_pol_head_dom"/>
</dbReference>
<reference evidence="11" key="1">
    <citation type="journal article" date="2014" name="Int. J. Syst. Evol. Microbiol.">
        <title>Complete genome sequence of Corynebacterium casei LMG S-19264T (=DSM 44701T), isolated from a smear-ripened cheese.</title>
        <authorList>
            <consortium name="US DOE Joint Genome Institute (JGI-PGF)"/>
            <person name="Walter F."/>
            <person name="Albersmeier A."/>
            <person name="Kalinowski J."/>
            <person name="Ruckert C."/>
        </authorList>
    </citation>
    <scope>NUCLEOTIDE SEQUENCE</scope>
    <source>
        <strain evidence="11">CGMCC 1.7081</strain>
    </source>
</reference>
<dbReference type="InterPro" id="IPR043519">
    <property type="entry name" value="NT_sf"/>
</dbReference>
<evidence type="ECO:0000256" key="4">
    <source>
        <dbReference type="ARBA" id="ARBA00022695"/>
    </source>
</evidence>
<dbReference type="Gene3D" id="1.10.3090.10">
    <property type="entry name" value="cca-adding enzyme, domain 2"/>
    <property type="match status" value="1"/>
</dbReference>
<dbReference type="GO" id="GO:0000166">
    <property type="term" value="F:nucleotide binding"/>
    <property type="evidence" value="ECO:0007669"/>
    <property type="project" value="UniProtKB-KW"/>
</dbReference>
<dbReference type="InterPro" id="IPR032828">
    <property type="entry name" value="PolyA_RNA-bd"/>
</dbReference>
<feature type="domain" description="tRNA nucleotidyltransferase/poly(A) polymerase RNA and SrmB- binding" evidence="10">
    <location>
        <begin position="184"/>
        <end position="240"/>
    </location>
</feature>
<evidence type="ECO:0000256" key="3">
    <source>
        <dbReference type="ARBA" id="ARBA00022694"/>
    </source>
</evidence>
<evidence type="ECO:0000256" key="7">
    <source>
        <dbReference type="ARBA" id="ARBA00022842"/>
    </source>
</evidence>
<dbReference type="GO" id="GO:0046872">
    <property type="term" value="F:metal ion binding"/>
    <property type="evidence" value="ECO:0007669"/>
    <property type="project" value="UniProtKB-KW"/>
</dbReference>
<organism evidence="11 12">
    <name type="scientific">Pseudodonghicola xiamenensis</name>
    <dbReference type="NCBI Taxonomy" id="337702"/>
    <lineage>
        <taxon>Bacteria</taxon>
        <taxon>Pseudomonadati</taxon>
        <taxon>Pseudomonadota</taxon>
        <taxon>Alphaproteobacteria</taxon>
        <taxon>Rhodobacterales</taxon>
        <taxon>Paracoccaceae</taxon>
        <taxon>Pseudodonghicola</taxon>
    </lineage>
</organism>
<name>A0A8J3MBY8_9RHOB</name>
<dbReference type="PROSITE" id="PS51257">
    <property type="entry name" value="PROKAR_LIPOPROTEIN"/>
    <property type="match status" value="1"/>
</dbReference>
<keyword evidence="7" id="KW-0460">Magnesium</keyword>
<dbReference type="AlphaFoldDB" id="A0A8J3MBY8"/>
<dbReference type="GO" id="GO:0008033">
    <property type="term" value="P:tRNA processing"/>
    <property type="evidence" value="ECO:0007669"/>
    <property type="project" value="UniProtKB-KW"/>
</dbReference>
<keyword evidence="2 8" id="KW-0808">Transferase</keyword>
<dbReference type="SUPFAM" id="SSF81301">
    <property type="entry name" value="Nucleotidyltransferase"/>
    <property type="match status" value="1"/>
</dbReference>
<dbReference type="InterPro" id="IPR050264">
    <property type="entry name" value="Bact_CCA-adding_enz_type3_sf"/>
</dbReference>
<keyword evidence="12" id="KW-1185">Reference proteome</keyword>
<proteinExistence type="inferred from homology"/>
<dbReference type="Pfam" id="PF01743">
    <property type="entry name" value="PolyA_pol"/>
    <property type="match status" value="1"/>
</dbReference>
<evidence type="ECO:0000259" key="9">
    <source>
        <dbReference type="Pfam" id="PF01743"/>
    </source>
</evidence>
<evidence type="ECO:0000259" key="10">
    <source>
        <dbReference type="Pfam" id="PF12627"/>
    </source>
</evidence>
<dbReference type="SUPFAM" id="SSF81891">
    <property type="entry name" value="Poly A polymerase C-terminal region-like"/>
    <property type="match status" value="1"/>
</dbReference>
<reference evidence="11" key="2">
    <citation type="submission" date="2020-09" db="EMBL/GenBank/DDBJ databases">
        <authorList>
            <person name="Sun Q."/>
            <person name="Zhou Y."/>
        </authorList>
    </citation>
    <scope>NUCLEOTIDE SEQUENCE</scope>
    <source>
        <strain evidence="11">CGMCC 1.7081</strain>
    </source>
</reference>
<keyword evidence="4" id="KW-0548">Nucleotidyltransferase</keyword>
<evidence type="ECO:0000256" key="1">
    <source>
        <dbReference type="ARBA" id="ARBA00001946"/>
    </source>
</evidence>
<accession>A0A8J3MBY8</accession>